<comment type="caution">
    <text evidence="4">The sequence shown here is derived from an EMBL/GenBank/DDBJ whole genome shotgun (WGS) entry which is preliminary data.</text>
</comment>
<dbReference type="InterPro" id="IPR000602">
    <property type="entry name" value="Glyco_hydro_38_N"/>
</dbReference>
<dbReference type="Gene3D" id="3.20.110.10">
    <property type="entry name" value="Glycoside hydrolase 38, N terminal domain"/>
    <property type="match status" value="1"/>
</dbReference>
<comment type="cofactor">
    <cofactor evidence="1">
        <name>Zn(2+)</name>
        <dbReference type="ChEBI" id="CHEBI:29105"/>
    </cofactor>
</comment>
<reference evidence="5" key="1">
    <citation type="journal article" date="2019" name="Int. J. Syst. Evol. Microbiol.">
        <title>The Global Catalogue of Microorganisms (GCM) 10K type strain sequencing project: providing services to taxonomists for standard genome sequencing and annotation.</title>
        <authorList>
            <consortium name="The Broad Institute Genomics Platform"/>
            <consortium name="The Broad Institute Genome Sequencing Center for Infectious Disease"/>
            <person name="Wu L."/>
            <person name="Ma J."/>
        </authorList>
    </citation>
    <scope>NUCLEOTIDE SEQUENCE [LARGE SCALE GENOMIC DNA]</scope>
    <source>
        <strain evidence="5">CGMCC 4.7241</strain>
    </source>
</reference>
<dbReference type="SUPFAM" id="SSF88713">
    <property type="entry name" value="Glycoside hydrolase/deacetylase"/>
    <property type="match status" value="1"/>
</dbReference>
<keyword evidence="4" id="KW-0378">Hydrolase</keyword>
<evidence type="ECO:0000256" key="1">
    <source>
        <dbReference type="ARBA" id="ARBA00001947"/>
    </source>
</evidence>
<dbReference type="SUPFAM" id="SSF74650">
    <property type="entry name" value="Galactose mutarotase-like"/>
    <property type="match status" value="1"/>
</dbReference>
<organism evidence="4 5">
    <name type="scientific">Tenggerimyces flavus</name>
    <dbReference type="NCBI Taxonomy" id="1708749"/>
    <lineage>
        <taxon>Bacteria</taxon>
        <taxon>Bacillati</taxon>
        <taxon>Actinomycetota</taxon>
        <taxon>Actinomycetes</taxon>
        <taxon>Propionibacteriales</taxon>
        <taxon>Nocardioidaceae</taxon>
        <taxon>Tenggerimyces</taxon>
    </lineage>
</organism>
<protein>
    <submittedName>
        <fullName evidence="4">Glycoside hydrolase family 38 C-terminal domain-containing protein</fullName>
    </submittedName>
</protein>
<dbReference type="Pfam" id="PF01074">
    <property type="entry name" value="Glyco_hydro_38N"/>
    <property type="match status" value="1"/>
</dbReference>
<dbReference type="RefSeq" id="WP_205120749.1">
    <property type="nucleotide sequence ID" value="NZ_JAFBCM010000001.1"/>
</dbReference>
<accession>A0ABV7YBQ6</accession>
<dbReference type="InterPro" id="IPR050843">
    <property type="entry name" value="Glycosyl_Hydrlase_38"/>
</dbReference>
<name>A0ABV7YBQ6_9ACTN</name>
<evidence type="ECO:0000313" key="5">
    <source>
        <dbReference type="Proteomes" id="UP001595699"/>
    </source>
</evidence>
<dbReference type="PANTHER" id="PTHR11607">
    <property type="entry name" value="ALPHA-MANNOSIDASE"/>
    <property type="match status" value="1"/>
</dbReference>
<evidence type="ECO:0000259" key="3">
    <source>
        <dbReference type="Pfam" id="PF01074"/>
    </source>
</evidence>
<evidence type="ECO:0000313" key="4">
    <source>
        <dbReference type="EMBL" id="MFC3762213.1"/>
    </source>
</evidence>
<evidence type="ECO:0000256" key="2">
    <source>
        <dbReference type="ARBA" id="ARBA00022833"/>
    </source>
</evidence>
<dbReference type="GO" id="GO:0016787">
    <property type="term" value="F:hydrolase activity"/>
    <property type="evidence" value="ECO:0007669"/>
    <property type="project" value="UniProtKB-KW"/>
</dbReference>
<keyword evidence="5" id="KW-1185">Reference proteome</keyword>
<dbReference type="EMBL" id="JBHRZH010000012">
    <property type="protein sequence ID" value="MFC3762213.1"/>
    <property type="molecule type" value="Genomic_DNA"/>
</dbReference>
<dbReference type="Proteomes" id="UP001595699">
    <property type="component" value="Unassembled WGS sequence"/>
</dbReference>
<keyword evidence="2" id="KW-0862">Zinc</keyword>
<gene>
    <name evidence="4" type="ORF">ACFOUW_15330</name>
</gene>
<feature type="domain" description="Glycoside hydrolase family 38 N-terminal" evidence="3">
    <location>
        <begin position="128"/>
        <end position="435"/>
    </location>
</feature>
<sequence length="1032" mass="111817">MTTRLLNRSGHAPGGGTIRDALAAVSLQQAVDTDGTTVAAGTLPLFRQGDAGLEQVVRLRVTPPTGAERLALAGPNGERPTVGQPNEEGVVDVLVPEVTAPTRWRVEATVNGQEHTAEVELIPQRKFTVHLVHHSHLDIGYTDTQGIVLRNHLEYLDAAVELGRQGDGTEESTRFRWAIESNFPVPDWLENRSEAAVAEFVRLAQQDVIEVAAMPFNLHTEVASQEETVRLLRTAIELREKYGIPITTAMHTDVPGATVGWADALYEAGVKYVSAAHNWAGRSVPYLVGGQELSRPFWWKTPAGSRLLTWFTDSAHGMAYMEGNLLGLSDAYDQAVELLPMYLSALANKPFPYSEGVFGLSPLPPGTEITKKPYAHDILHLRVQGDHSDNACPNIKPSDIARQWNAEWAYPRLVTSTNNGFFTEAEEKLGDVLPEYAGDWGDWWADGIGSGARPLGYNRRSQSLVRTAETVNLLADLASGAPLDVRETVDEIYDRVGLFDEHTWGAANPWHDHEHGFDSGALQWSRKSEFAHQAYDDSQDLLHGGVRRLGATLQPSSDVLASVYVYNTTGRPRTDLVKAFLPESVLPGEGAFGAVDSRKKEQVATRVTSQEGRRASPRGHLVEFVAHDVPAMGWVRFDLVAGIQPVVGEARDTALKVSNEFYEVTYDTEQAMVSSIIDRRTGRELVNTDALTGVNEYVYDTYGTAPHVNHLSSRTTATDLSLLTSRNVARNAVVLRAESNALSELLEVEVHAPGVDWIRTTIELYAGVPRVDITNQLSKQPSSTKESVFFAFPIAASDEPTAFELTGSVDGAGVPHLPGAPQHMRGIRHWVGFSEPDSGYSTVWATLEAPLVQFGTIHLPYQPFPSTIGHEQEEPATIYSWALNNIWDTNFPSQQQGHMTYRYAIAGSPDVPAHQLGAATAAGLTDPLVAVVATGDGSSTNGNTGSLLTVDHPDVIVTSLGQPLDGSAGVAVRLRSLAPAPVEAVVSLESLPAASAQVGTLLEQHLVDAPVADGRVTVSIPTGASRTVLLRP</sequence>
<dbReference type="InterPro" id="IPR011330">
    <property type="entry name" value="Glyco_hydro/deAcase_b/a-brl"/>
</dbReference>
<proteinExistence type="predicted"/>
<dbReference type="InterPro" id="IPR027291">
    <property type="entry name" value="Glyco_hydro_38_N_sf"/>
</dbReference>
<dbReference type="InterPro" id="IPR011013">
    <property type="entry name" value="Gal_mutarotase_sf_dom"/>
</dbReference>
<dbReference type="PANTHER" id="PTHR11607:SF3">
    <property type="entry name" value="LYSOSOMAL ALPHA-MANNOSIDASE"/>
    <property type="match status" value="1"/>
</dbReference>
<dbReference type="CDD" id="cd10791">
    <property type="entry name" value="GH38N_AMII_like_1"/>
    <property type="match status" value="1"/>
</dbReference>
<dbReference type="Gene3D" id="2.70.98.30">
    <property type="entry name" value="Golgi alpha-mannosidase II, domain 4"/>
    <property type="match status" value="1"/>
</dbReference>